<dbReference type="InterPro" id="IPR014855">
    <property type="entry name" value="NOZZLE"/>
</dbReference>
<feature type="compositionally biased region" description="Polar residues" evidence="1">
    <location>
        <begin position="1"/>
        <end position="16"/>
    </location>
</feature>
<evidence type="ECO:0000313" key="3">
    <source>
        <dbReference type="Proteomes" id="UP000187203"/>
    </source>
</evidence>
<dbReference type="GO" id="GO:0003700">
    <property type="term" value="F:DNA-binding transcription factor activity"/>
    <property type="evidence" value="ECO:0007669"/>
    <property type="project" value="InterPro"/>
</dbReference>
<dbReference type="STRING" id="93759.A0A1R3KC14"/>
<accession>A0A1R3KC14</accession>
<dbReference type="EMBL" id="AWUE01014241">
    <property type="protein sequence ID" value="OMP04615.1"/>
    <property type="molecule type" value="Genomic_DNA"/>
</dbReference>
<proteinExistence type="predicted"/>
<dbReference type="Proteomes" id="UP000187203">
    <property type="component" value="Unassembled WGS sequence"/>
</dbReference>
<dbReference type="AlphaFoldDB" id="A0A1R3KC14"/>
<comment type="caution">
    <text evidence="2">The sequence shown here is derived from an EMBL/GenBank/DDBJ whole genome shotgun (WGS) entry which is preliminary data.</text>
</comment>
<evidence type="ECO:0000313" key="2">
    <source>
        <dbReference type="EMBL" id="OMP04615.1"/>
    </source>
</evidence>
<name>A0A1R3KC14_9ROSI</name>
<evidence type="ECO:0000256" key="1">
    <source>
        <dbReference type="SAM" id="MobiDB-lite"/>
    </source>
</evidence>
<keyword evidence="3" id="KW-1185">Reference proteome</keyword>
<feature type="region of interest" description="Disordered" evidence="1">
    <location>
        <begin position="1"/>
        <end position="45"/>
    </location>
</feature>
<dbReference type="OrthoDB" id="1917522at2759"/>
<reference evidence="3" key="1">
    <citation type="submission" date="2013-09" db="EMBL/GenBank/DDBJ databases">
        <title>Corchorus olitorius genome sequencing.</title>
        <authorList>
            <person name="Alam M."/>
            <person name="Haque M.S."/>
            <person name="Islam M.S."/>
            <person name="Emdad E.M."/>
            <person name="Islam M.M."/>
            <person name="Ahmed B."/>
            <person name="Halim A."/>
            <person name="Hossen Q.M.M."/>
            <person name="Hossain M.Z."/>
            <person name="Ahmed R."/>
            <person name="Khan M.M."/>
            <person name="Islam R."/>
            <person name="Rashid M.M."/>
            <person name="Khan S.A."/>
            <person name="Rahman M.S."/>
            <person name="Alam M."/>
            <person name="Yahiya A.S."/>
            <person name="Khan M.S."/>
            <person name="Azam M.S."/>
            <person name="Haque T."/>
            <person name="Lashkar M.Z.H."/>
            <person name="Akhand A.I."/>
            <person name="Morshed G."/>
            <person name="Roy S."/>
            <person name="Uddin K.S."/>
            <person name="Rabeya T."/>
            <person name="Hossain A.S."/>
            <person name="Chowdhury A."/>
            <person name="Snigdha A.R."/>
            <person name="Mortoza M.S."/>
            <person name="Matin S.A."/>
            <person name="Hoque S.M.E."/>
            <person name="Islam M.K."/>
            <person name="Roy D.K."/>
            <person name="Haider R."/>
            <person name="Moosa M.M."/>
            <person name="Elias S.M."/>
            <person name="Hasan A.M."/>
            <person name="Jahan S."/>
            <person name="Shafiuddin M."/>
            <person name="Mahmood N."/>
            <person name="Shommy N.S."/>
        </authorList>
    </citation>
    <scope>NUCLEOTIDE SEQUENCE [LARGE SCALE GENOMIC DNA]</scope>
    <source>
        <strain evidence="3">cv. O-4</strain>
    </source>
</reference>
<dbReference type="Pfam" id="PF08744">
    <property type="entry name" value="NOZZLE"/>
    <property type="match status" value="1"/>
</dbReference>
<gene>
    <name evidence="2" type="ORF">COLO4_09500</name>
</gene>
<organism evidence="2 3">
    <name type="scientific">Corchorus olitorius</name>
    <dbReference type="NCBI Taxonomy" id="93759"/>
    <lineage>
        <taxon>Eukaryota</taxon>
        <taxon>Viridiplantae</taxon>
        <taxon>Streptophyta</taxon>
        <taxon>Embryophyta</taxon>
        <taxon>Tracheophyta</taxon>
        <taxon>Spermatophyta</taxon>
        <taxon>Magnoliopsida</taxon>
        <taxon>eudicotyledons</taxon>
        <taxon>Gunneridae</taxon>
        <taxon>Pentapetalae</taxon>
        <taxon>rosids</taxon>
        <taxon>malvids</taxon>
        <taxon>Malvales</taxon>
        <taxon>Malvaceae</taxon>
        <taxon>Grewioideae</taxon>
        <taxon>Apeibeae</taxon>
        <taxon>Corchorus</taxon>
    </lineage>
</organism>
<protein>
    <submittedName>
        <fullName evidence="2">Uncharacterized protein</fullName>
    </submittedName>
</protein>
<sequence>MATPFTLLSPNTNKPASRSLEDDEAGKPGMEFVKSSKGKKASGKGVGVANYGAVNPMMINGGNGALWGWSCSTDSTAGLLIPRVNVGNGGFGGFNGGFQKMRYKGENVNFDGGFKKFGQVLPIKGSIDVHGFNLEKNQNIKEEMNNGFTPTPKAARTAAAAAYAGQNQININETVEVSAIHRKGNTMGTGSVVMEYEFFPGKSSRSTSSKEWERLPAQTSVAVLGDDHEASYYANPSNGVDLSLKLSYN</sequence>